<feature type="region of interest" description="Disordered" evidence="4">
    <location>
        <begin position="296"/>
        <end position="318"/>
    </location>
</feature>
<dbReference type="PANTHER" id="PTHR43392">
    <property type="entry name" value="AAA-TYPE ATPASE FAMILY PROTEIN / ANKYRIN REPEAT FAMILY PROTEIN"/>
    <property type="match status" value="1"/>
</dbReference>
<dbReference type="InterPro" id="IPR000641">
    <property type="entry name" value="CbxX/CfxQ"/>
</dbReference>
<name>A0A1T3CM59_9HYPO</name>
<dbReference type="InterPro" id="IPR031359">
    <property type="entry name" value="NACHT_N"/>
</dbReference>
<feature type="region of interest" description="Disordered" evidence="4">
    <location>
        <begin position="1"/>
        <end position="27"/>
    </location>
</feature>
<feature type="domain" description="AAA+ ATPase" evidence="5">
    <location>
        <begin position="1505"/>
        <end position="1642"/>
    </location>
</feature>
<evidence type="ECO:0000256" key="2">
    <source>
        <dbReference type="ARBA" id="ARBA00022741"/>
    </source>
</evidence>
<dbReference type="InterPro" id="IPR050773">
    <property type="entry name" value="CbxX/CfxQ_RuBisCO_ESX"/>
</dbReference>
<reference evidence="6 7" key="1">
    <citation type="submission" date="2016-04" db="EMBL/GenBank/DDBJ databases">
        <title>Multiple horizontal gene transfer events from other fungi enriched the ability of the initially mycotrophic fungus Trichoderma (Ascomycota) to feed on dead plant biomass.</title>
        <authorList>
            <person name="Atanasova L."/>
            <person name="Chenthamara K."/>
            <person name="Zhang J."/>
            <person name="Grujic M."/>
            <person name="Henrissat B."/>
            <person name="Kuo A."/>
            <person name="Aertz A."/>
            <person name="Salamov A."/>
            <person name="Lipzen A."/>
            <person name="Labutti K."/>
            <person name="Barry K."/>
            <person name="Miao Y."/>
            <person name="Rahimi M.J."/>
            <person name="Shen Q."/>
            <person name="Grigoriev I.V."/>
            <person name="Kubicek C.P."/>
            <person name="Druzhinina I.S."/>
        </authorList>
    </citation>
    <scope>NUCLEOTIDE SEQUENCE [LARGE SCALE GENOMIC DNA]</scope>
    <source>
        <strain evidence="6 7">NJAU 4742</strain>
    </source>
</reference>
<dbReference type="Proteomes" id="UP000191004">
    <property type="component" value="Unassembled WGS sequence"/>
</dbReference>
<feature type="domain" description="AAA+ ATPase" evidence="5">
    <location>
        <begin position="1228"/>
        <end position="1368"/>
    </location>
</feature>
<evidence type="ECO:0000256" key="3">
    <source>
        <dbReference type="ARBA" id="ARBA00022840"/>
    </source>
</evidence>
<keyword evidence="3" id="KW-0067">ATP-binding</keyword>
<sequence>MEIVDHKATIAGGGTQTQNTDNGHQEGGSSIYGITDACFNILERLVSASDTHSPVQLAPFISSETLSNESPRDIRGLHNSFAFWVDYTGTLAPIQASLDYRLQGHDQIKGMVIELLELVERNLCRLEQNSNENPRFSDAESQRRLSAIDSALERLNFLAPAIRKASVRSQDQDLLNFISEEDKLFRKMAILYVKRKYPNARPSLREYMGGSIAAHRRVLLLKHQHANKLKLRQAPNTPHSQKAEQPGVKVERHKMLAPEVNLRDQQSTTADSKTTQASKMDGKVALQMIHKRPTLSTQNSVSFQPDDSTQTEYPDPPRIIPGEKYVRCPYCLEPLVEAELLKESGNKYWMNHLNQDLHPYVCLFPRCTNSGFASQSEWSNHMTASHSQEWSRKVHATTWFCDLDHNAPIEFDNEEEWRKHMLTPLLHQSRSKLPTDSQLDALSIRKQRLALRGHYICPFCEDKPSQIAKMGHHGNSTEMEIILTNHIADHVKSLLFLALPALEHETAGGEQKPIASENLSYKRLRNSDSSLRASSRGSLKNISLTFDDNGGKPETQFDTRPALLSPQHITMPSEDNINLLNEAEVDNFFARIPSTEASFSWDFILPEGWAWDRAYGSSKAEAPSLVEAYENLLSRAIFAKLDDAPDPQNEDASKVAHKIPNTNMIKRRDELHQIAELCLRYCGETVDKTLLGHEIIPQNRVKNITGVVRWAENHIRDTIRNLPYTSIIVAGIALVLPLLGSPTAAEAANQDAFIYIASRMRYYAALESFLLFEDLNPELKKDLSNGIVNLYKLIIIFQMQNIIRFYGSRTHNVFLIEGINYNGWDRSLQDIKNNDSTIISNIKMVIPESRSDLVKSNLQTLEGLAHEADVSYTTFRSDLKVARKFDAAAQEWERRKRFGEQSNALDELMKYQGLKEVKHYFLDIKSKIDICKEQDPGRKANMLHMQRYNVVFQGNPGTGKTTIARLYAKLLCEEGILKSDYIKEMSGVQAASQSAESMKEILENITEIEGGGVIIFDEAYQLMVADTNRVGRQAIDIIITALENSNGTLAAVFVGHKDEISPLFEHNPGLESRIPYIINFPDFDDGALLQIFTDKILKLYKGSMRVEGDLDGLYMRIAIRRLAQARGSREFGNARAVENLLARIRERQANRLVREKSEIRNGSLDYLIFTKEDLIGPNPSLMARKCPAWIKLQELIGLEEVKQSVERLINMIELKYQRELREESPLRFSLNQVFVGPPGTGKTTVTKLYGQILVDLGCLSRGGIVLKTPADFIGDCTGTSESKTKTILKSTVGKVLVIDEAYMLNAGGLQNDQNTSKLSVIDTIVSMTKDVSGEDRCIILVGYEDRIRDLFKNVNPDLSRRFHVNDPFRFKNFTIDQLEEIMRLKMIEDDLSYTEDAIVAARELLGRALIRPNFTNASEINSILNAAKMSYTTRLSRLSLKEQLSATSLEAIDFVTGFFQRGSLEPSSDKALEGLVDSRIVNQLVAYQRDYNMVKTLKLDPGFFIPTNFILQGPPGTGKKTTARYMGKMLFDMDLVSTGEVVECSVANLIGQHIGHTTLKTREKLQDSLGHVLIISDSGQLISSLFAAEVVEELLQFLSNPSYIGRIVVILIVLGADIRKLLENYPALSSLFPEEIIFEVLSPEDCIKLLLRELESSGIAIRVYPLTDTDSEDYCRARQLFRALSVQSGWNNVHDVKNLAKQIVRRCIHTSHIIETQHELSITSGDIMDSMSELIIQRRRHARPSAPNQRSNDPALDIHQYAIEPPQFRKDIYNYISDTLKNEYSSDSLQSTPHRKSAGNKASSLFDSFGLQTADNSTTNKDKEQIPLSLEDDSKREEGVSDADWQNLSNKKRDQGLRSQLHMLSMKTLERQVKSFEEAGDEANVGKFRDRLEEIRRRGSEEEKIQKTLREMGRCDAGYSWIRDGEGYRCVGGSHYISDKELSGRI</sequence>
<dbReference type="Gene3D" id="3.40.50.300">
    <property type="entry name" value="P-loop containing nucleotide triphosphate hydrolases"/>
    <property type="match status" value="3"/>
</dbReference>
<organism evidence="6 7">
    <name type="scientific">Trichoderma guizhouense</name>
    <dbReference type="NCBI Taxonomy" id="1491466"/>
    <lineage>
        <taxon>Eukaryota</taxon>
        <taxon>Fungi</taxon>
        <taxon>Dikarya</taxon>
        <taxon>Ascomycota</taxon>
        <taxon>Pezizomycotina</taxon>
        <taxon>Sordariomycetes</taxon>
        <taxon>Hypocreomycetidae</taxon>
        <taxon>Hypocreales</taxon>
        <taxon>Hypocreaceae</taxon>
        <taxon>Trichoderma</taxon>
    </lineage>
</organism>
<dbReference type="SMART" id="SM00382">
    <property type="entry name" value="AAA"/>
    <property type="match status" value="3"/>
</dbReference>
<dbReference type="Gene3D" id="1.10.8.60">
    <property type="match status" value="2"/>
</dbReference>
<dbReference type="InterPro" id="IPR003959">
    <property type="entry name" value="ATPase_AAA_core"/>
</dbReference>
<dbReference type="CDD" id="cd00009">
    <property type="entry name" value="AAA"/>
    <property type="match status" value="2"/>
</dbReference>
<dbReference type="Pfam" id="PF17100">
    <property type="entry name" value="NACHT_N"/>
    <property type="match status" value="1"/>
</dbReference>
<dbReference type="SUPFAM" id="SSF52540">
    <property type="entry name" value="P-loop containing nucleoside triphosphate hydrolases"/>
    <property type="match status" value="3"/>
</dbReference>
<comment type="similarity">
    <text evidence="1">Belongs to the CbxX/CfxQ family.</text>
</comment>
<evidence type="ECO:0000256" key="1">
    <source>
        <dbReference type="ARBA" id="ARBA00010378"/>
    </source>
</evidence>
<gene>
    <name evidence="6" type="ORF">A0O28_0032020</name>
</gene>
<dbReference type="Pfam" id="PF17866">
    <property type="entry name" value="AAA_lid_6"/>
    <property type="match status" value="1"/>
</dbReference>
<dbReference type="GO" id="GO:0005524">
    <property type="term" value="F:ATP binding"/>
    <property type="evidence" value="ECO:0007669"/>
    <property type="project" value="UniProtKB-KW"/>
</dbReference>
<keyword evidence="7" id="KW-1185">Reference proteome</keyword>
<dbReference type="InterPro" id="IPR003593">
    <property type="entry name" value="AAA+_ATPase"/>
</dbReference>
<evidence type="ECO:0000313" key="6">
    <source>
        <dbReference type="EMBL" id="OPB42085.1"/>
    </source>
</evidence>
<protein>
    <recommendedName>
        <fullName evidence="5">AAA+ ATPase domain-containing protein</fullName>
    </recommendedName>
</protein>
<dbReference type="FunFam" id="1.10.8.60:FF:000160">
    <property type="entry name" value="WGS project CABT00000000 data, contig 2.55"/>
    <property type="match status" value="1"/>
</dbReference>
<dbReference type="InterPro" id="IPR027417">
    <property type="entry name" value="P-loop_NTPase"/>
</dbReference>
<dbReference type="PANTHER" id="PTHR43392:SF2">
    <property type="entry name" value="AAA-TYPE ATPASE FAMILY PROTEIN _ ANKYRIN REPEAT FAMILY PROTEIN"/>
    <property type="match status" value="1"/>
</dbReference>
<comment type="caution">
    <text evidence="6">The sequence shown here is derived from an EMBL/GenBank/DDBJ whole genome shotgun (WGS) entry which is preliminary data.</text>
</comment>
<evidence type="ECO:0000256" key="4">
    <source>
        <dbReference type="SAM" id="MobiDB-lite"/>
    </source>
</evidence>
<dbReference type="FunFam" id="3.40.50.300:FF:000216">
    <property type="entry name" value="Type VII secretion ATPase EccA"/>
    <property type="match status" value="1"/>
</dbReference>
<feature type="compositionally biased region" description="Polar residues" evidence="4">
    <location>
        <begin position="296"/>
        <end position="312"/>
    </location>
</feature>
<proteinExistence type="inferred from homology"/>
<dbReference type="PRINTS" id="PR00819">
    <property type="entry name" value="CBXCFQXSUPER"/>
</dbReference>
<feature type="region of interest" description="Disordered" evidence="4">
    <location>
        <begin position="1811"/>
        <end position="1856"/>
    </location>
</feature>
<keyword evidence="2" id="KW-0547">Nucleotide-binding</keyword>
<dbReference type="GO" id="GO:0016887">
    <property type="term" value="F:ATP hydrolysis activity"/>
    <property type="evidence" value="ECO:0007669"/>
    <property type="project" value="InterPro"/>
</dbReference>
<dbReference type="EMBL" id="LVVK01000013">
    <property type="protein sequence ID" value="OPB42085.1"/>
    <property type="molecule type" value="Genomic_DNA"/>
</dbReference>
<feature type="domain" description="AAA+ ATPase" evidence="5">
    <location>
        <begin position="946"/>
        <end position="1084"/>
    </location>
</feature>
<evidence type="ECO:0000259" key="5">
    <source>
        <dbReference type="SMART" id="SM00382"/>
    </source>
</evidence>
<accession>A0A1T3CM59</accession>
<evidence type="ECO:0000313" key="7">
    <source>
        <dbReference type="Proteomes" id="UP000191004"/>
    </source>
</evidence>
<dbReference type="Pfam" id="PF00004">
    <property type="entry name" value="AAA"/>
    <property type="match status" value="3"/>
</dbReference>
<dbReference type="InterPro" id="IPR041627">
    <property type="entry name" value="AAA_lid_6"/>
</dbReference>